<feature type="transmembrane region" description="Helical" evidence="14">
    <location>
        <begin position="68"/>
        <end position="88"/>
    </location>
</feature>
<keyword evidence="7" id="KW-0833">Ubl conjugation pathway</keyword>
<keyword evidence="10 14" id="KW-1133">Transmembrane helix</keyword>
<evidence type="ECO:0000256" key="10">
    <source>
        <dbReference type="ARBA" id="ARBA00022989"/>
    </source>
</evidence>
<dbReference type="PRINTS" id="PR01315">
    <property type="entry name" value="BATTENIN"/>
</dbReference>
<keyword evidence="6 14" id="KW-0812">Transmembrane</keyword>
<dbReference type="Pfam" id="PF20255">
    <property type="entry name" value="DUF6606"/>
    <property type="match status" value="1"/>
</dbReference>
<feature type="transmembrane region" description="Helical" evidence="14">
    <location>
        <begin position="150"/>
        <end position="171"/>
    </location>
</feature>
<name>W7I653_9PEZI</name>
<dbReference type="GO" id="GO:0005773">
    <property type="term" value="C:vacuole"/>
    <property type="evidence" value="ECO:0007669"/>
    <property type="project" value="UniProtKB-ARBA"/>
</dbReference>
<organism evidence="18 19">
    <name type="scientific">Drechslerella stenobrocha 248</name>
    <dbReference type="NCBI Taxonomy" id="1043628"/>
    <lineage>
        <taxon>Eukaryota</taxon>
        <taxon>Fungi</taxon>
        <taxon>Dikarya</taxon>
        <taxon>Ascomycota</taxon>
        <taxon>Pezizomycotina</taxon>
        <taxon>Orbiliomycetes</taxon>
        <taxon>Orbiliales</taxon>
        <taxon>Orbiliaceae</taxon>
        <taxon>Drechslerella</taxon>
    </lineage>
</organism>
<evidence type="ECO:0000256" key="2">
    <source>
        <dbReference type="ARBA" id="ARBA00004127"/>
    </source>
</evidence>
<keyword evidence="11 14" id="KW-0472">Membrane</keyword>
<evidence type="ECO:0000256" key="5">
    <source>
        <dbReference type="ARBA" id="ARBA00022670"/>
    </source>
</evidence>
<dbReference type="PANTHER" id="PTHR13367">
    <property type="entry name" value="UBIQUITIN THIOESTERASE"/>
    <property type="match status" value="1"/>
</dbReference>
<dbReference type="OrthoDB" id="3182339at2759"/>
<sequence>MPGFPASSWAAPKALFSPLLNRIRSSFAGADPKVCVAFWLFGLINNVLYVIILSAALDLVGPDVPKGVVLLFDVMPSFLTKLAGPYFIHLISYRVRIISFFLIATCGMLVVAFGDSIGWRLFGIALASVASGAGEMTFISMTHFYDHFSLAMWGSGTGGAGIVGGVFYLALSTWIGFSIETSLMLSCFLPLVMVFAFFGILPRDALPTGSEREGVKGRYSRVPDEEEEQGVIGESEVLNNSMHSSNGSFFTANSSPGSVLARAWVSLKSNLRRMRGLVVPYILPLLLVYISEYTINQGVAPTLLYPLEEMPFKNYRDAYPTYNTIYQVGVFISRSSTPFIRVRHLYTPSTLQFLNLVLLTAQAVWNFIPTIWVIFLIIFWEGILGGMVYVNTFAEITDNVPYEDREFSLGATTVSDSGGICIAAFITPGLVSIGEIGAVFEVGLLENKKVVEVWNMRSSQRKRRLGPLTEGAEGPSRRRRLSRASDSDTPEDDRQNLSEAAPRLPSTRMGPGRPLAPDGHPEEADSDASRLHNSLARLQFIVTNVFLPPMLPNRPDNTDGTQEHALLVLLSDATESFGKALPTRDLLWWRIIQKNIKTMALLYEPDLENSLSPQKIVNSLKGMRDDFLTLYIRKQNAGLIIRKNTTEAIFESFEASCIADAVAECRRRLQCSFPGPRTAIPLQVFCEPKFLEQLSDFLAYMDGTTLDMSGNDSAAGSVKDTGFTSPNVITHLLTGITRGLGHAKTDQGARICKRVADAVLGTEKSVWRRAPIWLVVRVGLQTTLKSRGADGPDWYKSLLIYFMSKMTQLCIDHGRIGQDCLYILGAKVARRAHKLNDKMPEFVKNEVKATLERLSKFLKLRWEGFRGIESKQLTWDPTELDISSDCRLKLRSSGRYLESVLNGTTGLAPSELVRHRFIPGPFLRIYDPIDLDLDILKVPRKDLVILLMDIENWVDCYLGRYVEINAINKDQMAVVKLADLFSGYFKTAIQTYEGNPEDISVAFLTGFEIWVAMDKITTACTPLLLEYHPEIGEGHLAKLLLPTRNHMERLKNIQNYIMDRIEKAKIKARCFFGSKERITETSFQCKYFDQSPYHQDLMDRVNKAATVARQDMKNSLQNANKKYMLFMKEAAAMEHEYTKTGKHRRKNACQACRIENEAKQLTVGKHEWPLPQKDPFLSKALVFELAPPKHFVAWRDVTFNVLVNTSAVLQFTETDPETRCRQNLWAYTGLKEFYDGGDRRSGIEFASATKGVGRERDVRIKLPATDEDVVVEFSLRPRYWYNSGSGGHWVHDFLKLRGLWDDKIFSYELPRDSLYKPLQFAVRGCDHTSNDIIAIQHLCPAKLTPHEFYEYGTLRAGHTLQWHNICKTLKANSLNINKEEVSFLMLQAAWEAGPSIRRTHNMFFRDAHRVFDRTLDVMDILREIENALESIKTNWLELVSAATLIALTCRCLALIKDDQQAALTVAMGLVLKLRYVVYGWIEDLREKVKVERDSVSLAEKLQHLMHCAAVCRMTYDVPEAHAKDLIDGVVVDTETGRREPKPVSIFLETGAIIRDNLPPKREHVDDYFRHAIDRSSRLSHRWEVRIRDLILQNPEMIDIAIEKQWQRHTPQKPWKAADVPNQHWVQTLSKPESGNQVFELSFNLLNGQLLLDSTPFGRLSPEYVSHPTYERIFGKSILMVGPSSLRGMQFQSRFLFEGHQLHLALKTTGSRSELVIRSQRDGKVYELIPHNLFEGDMCESLIGEYTHWMDLDQSTIGFRKHQDKWNTEGCQWTLSLARNRSRRILARADDFTIHVMDPGSDTCCQVNKIFSPLESKEYILTTAKSVGNSETTVHAEIGRLNLKFTSKGDTFVCRNFSGYVVDYDQDSGCLYGLANKLVLRKENERMVIIPSGEVSLKKLDGFVLASINNARAYQAYSLDKKLGRLRGNGSTTSRLYQIYLHAITSSAACQVDPLTGRTGTEEAASILASGAVRSFQELGPADLILLQLIAQLTPKRVFGTPTKPNAPKKGRIESITWNENISFNCQRDIFRIGAKKLMDYWMIIRGFMPEGRNLDCEDVAIEQALKDKALEDGVYRGEEVLLRRAACRTETFYAHIQDTWNWSNGSGPDTTESEPPIEDASYPQVCQLVKSLATWKTGMEPPKLWSTFKNFTSTGVKGGNTSGKLQICDWLLKRSAGEIWCPLFQICRNASRSQDSYRLIFALASLTYRDNFEPKLVHALVTAAVTEDFKDDNLYKIPAGHFTISDGYVPNKHTLEKIIKNNLIVVYNGDHTASPVLNRKSASRGFEMANTSVQDSGIQRANLLKHYEDQWPIVSPRAPSAKDYNLINIESVHSQVIDYFDKVYRVHRFKKTVDNIQVVLKKYNKVRFKQDQNEFTPYRYEKEIGPTKGLISIEDIMHKVTAPSLDPTCNQAKDFTKEGLSQNVEVVPPTLRIRRLQYLFTNLSSRRNTQFQRVYANDLKNSIKALKSFDGNTGPKELPLEINAIKMHAIWWQEHVNAIAKSIRSRLDPIHFPQDLQVVPGQEYLSQAGLWPRVTAFGLLRHISCRVEGIPLGWKKVIVAYGIALRELGRVERLLQFAAQGDVQGFWETLANSKQPKWDAMEHPDWLLLELDNNFCMRDVQAEIAIQMIRPDSGKSSVMQMNMGEGKSSVIIPAVAAALADGKKLVRVVVLKPLSREMFNLLQSKLGGLCDRRIYFLPFHRGLEIGINDVKQMNSVYKDCLADRGILLVQNEHLLSFKLLGLQKICTEQGDDRVSRTLYETQKWLDTHSRDLLDESDEILRVNHTLVYTVGTQGPMSNQPYRWLNLLKVFDIIKAQLPEYQAKFPKGFEVIQKNGDSFPSVRILQLEAADGLMKTTATEIIYGNTPGHQWFSGVAPKDKKLILKFVTERDFSHENYGELREILRSGLAFEAALLFRGLIAYGTIRFCLQEKRWRVEYGADPGRTLLAVPYKSKDTPSSASDFAHPEASLCLTCLSWYSYGLDQYNLEDCLQLIKETENPEDEYQRWTRNLLELPEHLKSLKGVNVYDGPEFSQLLYPLLRYNKAVIDFYLEHCVFPKYAKQFPFKLTSSGWDLVERRPHVTSGFSGTNDNRFLLPLSIEQHDLDTHAHTNALVLNYLLAKENDHFIRAANSLTNIKMIVEELLDTIVAQNPPISVILDVGAQVLELDNQGVAREWLDRAAKADPDRWQAAIFFNAKDEICVIDRAGRVELLMTSNFAKQMVNCLCYLDDAHTRGTDLQFPSNSRALITLGPKTSKDRLIQGAMRMRKLGKGQSVVFCAPPDVEDQILAMSPKKNKIENVDVLKWALQETCKQTSKNAELWATQALNYLERRAACDEYASTKDWETLQKKLFEPEQLSLQDMYGVKDAGRESSLLRFSNPALPFNDTHGEIASRCSMFDIKSLEQLCHALDEEQEREVEQEVEVEREVHRPPPAKPLKHSLHPDLKKFVSTGTLTAKSEAVESAITSLRDSSIRDLIRPGSWSTKLLVSRDFAQTIEMPTHVNTTRRIGFQDEYIRPVSYILSSVKKKKAMLVIISPSEAHELMARLRKSKHVHLHTYMPRVTKSMASFEDLKWMNIGQPYTRKWCIPAVLMDQLNLFAGQLYFRHKTSYLRTAEWLSCRTNECDPEAFFHADGFIPSGERRLRSGLAFNSTFKTSPVPCLQGLMAIRRKGYRYESTHLGQLLHGKFICDDEFDETDSDIEQQYDEDEAVSADDAEEADRIQDTVELLPTAKASQVSDDSQTQSHGDDEPDSEDRACWTPDSAESEDGDLKRADFYTESEEPKECIDRINRLIFNGGSSLIIPGSMGRDPKVKYEIDEDMADKDDEDDEDDEYDEYNDEMEQEW</sequence>
<feature type="compositionally biased region" description="Polar residues" evidence="13">
    <location>
        <begin position="3731"/>
        <end position="3743"/>
    </location>
</feature>
<dbReference type="EMBL" id="KI966409">
    <property type="protein sequence ID" value="EWC47633.1"/>
    <property type="molecule type" value="Genomic_DNA"/>
</dbReference>
<dbReference type="InterPro" id="IPR022105">
    <property type="entry name" value="DUF3645"/>
</dbReference>
<dbReference type="InterPro" id="IPR046541">
    <property type="entry name" value="DUF6606"/>
</dbReference>
<feature type="domain" description="DUF6606" evidence="17">
    <location>
        <begin position="541"/>
        <end position="807"/>
    </location>
</feature>
<comment type="catalytic activity">
    <reaction evidence="1">
        <text>Thiol-dependent hydrolysis of ester, thioester, amide, peptide and isopeptide bonds formed by the C-terminal Gly of ubiquitin (a 76-residue protein attached to proteins as an intracellular targeting signal).</text>
        <dbReference type="EC" id="3.4.19.12"/>
    </reaction>
</comment>
<comment type="subcellular location">
    <subcellularLocation>
        <location evidence="2">Endomembrane system</location>
        <topology evidence="2">Multi-pass membrane protein</topology>
    </subcellularLocation>
</comment>
<dbReference type="HOGENOM" id="CLU_000211_1_0_1"/>
<evidence type="ECO:0000256" key="6">
    <source>
        <dbReference type="ARBA" id="ARBA00022692"/>
    </source>
</evidence>
<dbReference type="GO" id="GO:0016020">
    <property type="term" value="C:membrane"/>
    <property type="evidence" value="ECO:0007669"/>
    <property type="project" value="InterPro"/>
</dbReference>
<comment type="similarity">
    <text evidence="3">Belongs to the battenin family.</text>
</comment>
<feature type="transmembrane region" description="Helical" evidence="14">
    <location>
        <begin position="183"/>
        <end position="202"/>
    </location>
</feature>
<dbReference type="EC" id="3.4.19.12" evidence="4"/>
<dbReference type="SUPFAM" id="SSF103473">
    <property type="entry name" value="MFS general substrate transporter"/>
    <property type="match status" value="1"/>
</dbReference>
<evidence type="ECO:0000313" key="18">
    <source>
        <dbReference type="EMBL" id="EWC47633.1"/>
    </source>
</evidence>
<keyword evidence="9" id="KW-0788">Thiol protease</keyword>
<evidence type="ECO:0000256" key="3">
    <source>
        <dbReference type="ARBA" id="ARBA00007467"/>
    </source>
</evidence>
<gene>
    <name evidence="18" type="ORF">DRE_03253</name>
</gene>
<accession>W7I653</accession>
<dbReference type="Pfam" id="PF02487">
    <property type="entry name" value="CLN3"/>
    <property type="match status" value="1"/>
</dbReference>
<feature type="transmembrane region" description="Helical" evidence="14">
    <location>
        <begin position="119"/>
        <end position="138"/>
    </location>
</feature>
<evidence type="ECO:0000256" key="12">
    <source>
        <dbReference type="SAM" id="Coils"/>
    </source>
</evidence>
<evidence type="ECO:0000256" key="14">
    <source>
        <dbReference type="SAM" id="Phobius"/>
    </source>
</evidence>
<evidence type="ECO:0000256" key="13">
    <source>
        <dbReference type="SAM" id="MobiDB-lite"/>
    </source>
</evidence>
<feature type="transmembrane region" description="Helical" evidence="14">
    <location>
        <begin position="372"/>
        <end position="390"/>
    </location>
</feature>
<evidence type="ECO:0000259" key="15">
    <source>
        <dbReference type="Pfam" id="PF12340"/>
    </source>
</evidence>
<dbReference type="InterPro" id="IPR036259">
    <property type="entry name" value="MFS_trans_sf"/>
</dbReference>
<proteinExistence type="inferred from homology"/>
<dbReference type="InterPro" id="IPR051346">
    <property type="entry name" value="OTU_Deubiquitinase"/>
</dbReference>
<dbReference type="InterPro" id="IPR003492">
    <property type="entry name" value="Battenin_disease_Cln3"/>
</dbReference>
<feature type="domain" description="DUF3645" evidence="16">
    <location>
        <begin position="2940"/>
        <end position="2972"/>
    </location>
</feature>
<evidence type="ECO:0000256" key="9">
    <source>
        <dbReference type="ARBA" id="ARBA00022807"/>
    </source>
</evidence>
<evidence type="ECO:0000259" key="16">
    <source>
        <dbReference type="Pfam" id="PF12359"/>
    </source>
</evidence>
<dbReference type="GO" id="GO:0006508">
    <property type="term" value="P:proteolysis"/>
    <property type="evidence" value="ECO:0007669"/>
    <property type="project" value="UniProtKB-KW"/>
</dbReference>
<keyword evidence="12" id="KW-0175">Coiled coil</keyword>
<evidence type="ECO:0000256" key="8">
    <source>
        <dbReference type="ARBA" id="ARBA00022801"/>
    </source>
</evidence>
<feature type="compositionally biased region" description="Basic and acidic residues" evidence="13">
    <location>
        <begin position="519"/>
        <end position="529"/>
    </location>
</feature>
<dbReference type="Pfam" id="PF12340">
    <property type="entry name" value="DUF3638"/>
    <property type="match status" value="1"/>
</dbReference>
<evidence type="ECO:0000256" key="7">
    <source>
        <dbReference type="ARBA" id="ARBA00022786"/>
    </source>
</evidence>
<feature type="region of interest" description="Disordered" evidence="13">
    <location>
        <begin position="462"/>
        <end position="529"/>
    </location>
</feature>
<feature type="coiled-coil region" evidence="12">
    <location>
        <begin position="1102"/>
        <end position="1136"/>
    </location>
</feature>
<keyword evidence="5" id="KW-0645">Protease</keyword>
<dbReference type="GO" id="GO:0012505">
    <property type="term" value="C:endomembrane system"/>
    <property type="evidence" value="ECO:0007669"/>
    <property type="project" value="UniProtKB-SubCell"/>
</dbReference>
<evidence type="ECO:0000259" key="17">
    <source>
        <dbReference type="Pfam" id="PF20255"/>
    </source>
</evidence>
<dbReference type="InterPro" id="IPR022099">
    <property type="entry name" value="DUF3638"/>
</dbReference>
<dbReference type="Gene3D" id="1.20.1250.20">
    <property type="entry name" value="MFS general substrate transporter like domains"/>
    <property type="match status" value="1"/>
</dbReference>
<protein>
    <recommendedName>
        <fullName evidence="4">ubiquitinyl hydrolase 1</fullName>
        <ecNumber evidence="4">3.4.19.12</ecNumber>
    </recommendedName>
</protein>
<feature type="transmembrane region" description="Helical" evidence="14">
    <location>
        <begin position="277"/>
        <end position="295"/>
    </location>
</feature>
<reference evidence="18 19" key="1">
    <citation type="submission" date="2013-05" db="EMBL/GenBank/DDBJ databases">
        <title>Drechslerella stenobrocha genome reveals carnivorous origination and mechanical trapping mechanism of predatory fungi.</title>
        <authorList>
            <person name="Liu X."/>
            <person name="Zhang W."/>
            <person name="Liu K."/>
        </authorList>
    </citation>
    <scope>NUCLEOTIDE SEQUENCE [LARGE SCALE GENOMIC DNA]</scope>
    <source>
        <strain evidence="18 19">248</strain>
    </source>
</reference>
<feature type="transmembrane region" description="Helical" evidence="14">
    <location>
        <begin position="95"/>
        <end position="113"/>
    </location>
</feature>
<evidence type="ECO:0000256" key="4">
    <source>
        <dbReference type="ARBA" id="ARBA00012759"/>
    </source>
</evidence>
<feature type="region of interest" description="Disordered" evidence="13">
    <location>
        <begin position="3729"/>
        <end position="3768"/>
    </location>
</feature>
<feature type="domain" description="DUF3638" evidence="15">
    <location>
        <begin position="2597"/>
        <end position="2819"/>
    </location>
</feature>
<dbReference type="GO" id="GO:0004843">
    <property type="term" value="F:cysteine-type deubiquitinase activity"/>
    <property type="evidence" value="ECO:0007669"/>
    <property type="project" value="UniProtKB-EC"/>
</dbReference>
<dbReference type="Pfam" id="PF12359">
    <property type="entry name" value="DUF3645"/>
    <property type="match status" value="1"/>
</dbReference>
<feature type="region of interest" description="Disordered" evidence="13">
    <location>
        <begin position="3816"/>
        <end position="3843"/>
    </location>
</feature>
<keyword evidence="19" id="KW-1185">Reference proteome</keyword>
<evidence type="ECO:0000256" key="11">
    <source>
        <dbReference type="ARBA" id="ARBA00023136"/>
    </source>
</evidence>
<keyword evidence="8" id="KW-0378">Hydrolase</keyword>
<evidence type="ECO:0000313" key="19">
    <source>
        <dbReference type="Proteomes" id="UP000024837"/>
    </source>
</evidence>
<dbReference type="Proteomes" id="UP000024837">
    <property type="component" value="Unassembled WGS sequence"/>
</dbReference>
<dbReference type="PANTHER" id="PTHR13367:SF34">
    <property type="match status" value="1"/>
</dbReference>
<evidence type="ECO:0000256" key="1">
    <source>
        <dbReference type="ARBA" id="ARBA00000707"/>
    </source>
</evidence>
<feature type="transmembrane region" description="Helical" evidence="14">
    <location>
        <begin position="34"/>
        <end position="56"/>
    </location>
</feature>